<keyword evidence="5 7" id="KW-0472">Membrane</keyword>
<dbReference type="PANTHER" id="PTHR42718">
    <property type="entry name" value="MAJOR FACILITATOR SUPERFAMILY MULTIDRUG TRANSPORTER MFSC"/>
    <property type="match status" value="1"/>
</dbReference>
<keyword evidence="6" id="KW-0046">Antibiotic resistance</keyword>
<dbReference type="InterPro" id="IPR036259">
    <property type="entry name" value="MFS_trans_sf"/>
</dbReference>
<keyword evidence="3 7" id="KW-0812">Transmembrane</keyword>
<dbReference type="InterPro" id="IPR011701">
    <property type="entry name" value="MFS"/>
</dbReference>
<protein>
    <recommendedName>
        <fullName evidence="8">Major facilitator superfamily (MFS) profile domain-containing protein</fullName>
    </recommendedName>
</protein>
<dbReference type="SUPFAM" id="SSF103473">
    <property type="entry name" value="MFS general substrate transporter"/>
    <property type="match status" value="1"/>
</dbReference>
<organism evidence="9 10">
    <name type="scientific">Streptomyces doebereineriae</name>
    <dbReference type="NCBI Taxonomy" id="3075528"/>
    <lineage>
        <taxon>Bacteria</taxon>
        <taxon>Bacillati</taxon>
        <taxon>Actinomycetota</taxon>
        <taxon>Actinomycetes</taxon>
        <taxon>Kitasatosporales</taxon>
        <taxon>Streptomycetaceae</taxon>
        <taxon>Streptomyces</taxon>
    </lineage>
</organism>
<evidence type="ECO:0000313" key="10">
    <source>
        <dbReference type="Proteomes" id="UP001183824"/>
    </source>
</evidence>
<evidence type="ECO:0000259" key="8">
    <source>
        <dbReference type="PROSITE" id="PS50850"/>
    </source>
</evidence>
<sequence length="127" mass="13405">MASSSQVAVESTPGRVQRRPGVVLTVLSASGFMAGLDVFVVNVALDDIGHDFPGALLADMSWILNAYAIVYAALLVPLVSLADRYGSTRGFLLGLTVFTSASAASAASPDCGPWSSSVDCRRRERRR</sequence>
<feature type="domain" description="Major facilitator superfamily (MFS) profile" evidence="8">
    <location>
        <begin position="23"/>
        <end position="127"/>
    </location>
</feature>
<keyword evidence="2" id="KW-0813">Transport</keyword>
<reference evidence="10" key="1">
    <citation type="submission" date="2023-07" db="EMBL/GenBank/DDBJ databases">
        <title>30 novel species of actinomycetes from the DSMZ collection.</title>
        <authorList>
            <person name="Nouioui I."/>
        </authorList>
    </citation>
    <scope>NUCLEOTIDE SEQUENCE [LARGE SCALE GENOMIC DNA]</scope>
    <source>
        <strain evidence="10">DSM 41640</strain>
    </source>
</reference>
<evidence type="ECO:0000256" key="2">
    <source>
        <dbReference type="ARBA" id="ARBA00022448"/>
    </source>
</evidence>
<name>A0ABU2V1G9_9ACTN</name>
<evidence type="ECO:0000256" key="5">
    <source>
        <dbReference type="ARBA" id="ARBA00023136"/>
    </source>
</evidence>
<dbReference type="InterPro" id="IPR020846">
    <property type="entry name" value="MFS_dom"/>
</dbReference>
<feature type="transmembrane region" description="Helical" evidence="7">
    <location>
        <begin position="21"/>
        <end position="42"/>
    </location>
</feature>
<accession>A0ABU2V1G9</accession>
<evidence type="ECO:0000256" key="3">
    <source>
        <dbReference type="ARBA" id="ARBA00022692"/>
    </source>
</evidence>
<feature type="transmembrane region" description="Helical" evidence="7">
    <location>
        <begin position="62"/>
        <end position="82"/>
    </location>
</feature>
<evidence type="ECO:0000256" key="6">
    <source>
        <dbReference type="ARBA" id="ARBA00023251"/>
    </source>
</evidence>
<dbReference type="EMBL" id="JAVREZ010000001">
    <property type="protein sequence ID" value="MDT0479408.1"/>
    <property type="molecule type" value="Genomic_DNA"/>
</dbReference>
<keyword evidence="4 7" id="KW-1133">Transmembrane helix</keyword>
<proteinExistence type="predicted"/>
<dbReference type="PROSITE" id="PS50850">
    <property type="entry name" value="MFS"/>
    <property type="match status" value="1"/>
</dbReference>
<keyword evidence="10" id="KW-1185">Reference proteome</keyword>
<evidence type="ECO:0000256" key="7">
    <source>
        <dbReference type="SAM" id="Phobius"/>
    </source>
</evidence>
<evidence type="ECO:0000256" key="1">
    <source>
        <dbReference type="ARBA" id="ARBA00004651"/>
    </source>
</evidence>
<dbReference type="Proteomes" id="UP001183824">
    <property type="component" value="Unassembled WGS sequence"/>
</dbReference>
<dbReference type="RefSeq" id="WP_311712779.1">
    <property type="nucleotide sequence ID" value="NZ_JAVREZ010000001.1"/>
</dbReference>
<gene>
    <name evidence="9" type="ORF">RNB18_04270</name>
</gene>
<dbReference type="Pfam" id="PF07690">
    <property type="entry name" value="MFS_1"/>
    <property type="match status" value="1"/>
</dbReference>
<evidence type="ECO:0000313" key="9">
    <source>
        <dbReference type="EMBL" id="MDT0479408.1"/>
    </source>
</evidence>
<comment type="subcellular location">
    <subcellularLocation>
        <location evidence="1">Cell membrane</location>
        <topology evidence="1">Multi-pass membrane protein</topology>
    </subcellularLocation>
</comment>
<evidence type="ECO:0000256" key="4">
    <source>
        <dbReference type="ARBA" id="ARBA00022989"/>
    </source>
</evidence>
<comment type="caution">
    <text evidence="9">The sequence shown here is derived from an EMBL/GenBank/DDBJ whole genome shotgun (WGS) entry which is preliminary data.</text>
</comment>
<dbReference type="PANTHER" id="PTHR42718:SF9">
    <property type="entry name" value="MAJOR FACILITATOR SUPERFAMILY MULTIDRUG TRANSPORTER MFSC"/>
    <property type="match status" value="1"/>
</dbReference>
<dbReference type="Gene3D" id="1.20.1250.20">
    <property type="entry name" value="MFS general substrate transporter like domains"/>
    <property type="match status" value="1"/>
</dbReference>